<evidence type="ECO:0000259" key="5">
    <source>
        <dbReference type="Pfam" id="PF00370"/>
    </source>
</evidence>
<evidence type="ECO:0000256" key="2">
    <source>
        <dbReference type="ARBA" id="ARBA00022679"/>
    </source>
</evidence>
<dbReference type="GO" id="GO:0016773">
    <property type="term" value="F:phosphotransferase activity, alcohol group as acceptor"/>
    <property type="evidence" value="ECO:0007669"/>
    <property type="project" value="InterPro"/>
</dbReference>
<dbReference type="OrthoDB" id="9805576at2"/>
<dbReference type="GO" id="GO:0016301">
    <property type="term" value="F:kinase activity"/>
    <property type="evidence" value="ECO:0007669"/>
    <property type="project" value="UniProtKB-KW"/>
</dbReference>
<evidence type="ECO:0000313" key="7">
    <source>
        <dbReference type="EMBL" id="EKE70959.1"/>
    </source>
</evidence>
<evidence type="ECO:0000256" key="3">
    <source>
        <dbReference type="ARBA" id="ARBA00022777"/>
    </source>
</evidence>
<organism evidence="7 8">
    <name type="scientific">Gallaecimonas xiamenensis 3-C-1</name>
    <dbReference type="NCBI Taxonomy" id="745411"/>
    <lineage>
        <taxon>Bacteria</taxon>
        <taxon>Pseudomonadati</taxon>
        <taxon>Pseudomonadota</taxon>
        <taxon>Gammaproteobacteria</taxon>
        <taxon>Enterobacterales</taxon>
        <taxon>Gallaecimonadaceae</taxon>
        <taxon>Gallaecimonas</taxon>
    </lineage>
</organism>
<dbReference type="InterPro" id="IPR043129">
    <property type="entry name" value="ATPase_NBD"/>
</dbReference>
<evidence type="ECO:0000313" key="8">
    <source>
        <dbReference type="Proteomes" id="UP000006755"/>
    </source>
</evidence>
<feature type="domain" description="Carbohydrate kinase FGGY N-terminal" evidence="5">
    <location>
        <begin position="5"/>
        <end position="252"/>
    </location>
</feature>
<dbReference type="InterPro" id="IPR050406">
    <property type="entry name" value="FGGY_Carb_Kinase"/>
</dbReference>
<dbReference type="RefSeq" id="WP_008485418.1">
    <property type="nucleotide sequence ID" value="NZ_AMRI01000019.1"/>
</dbReference>
<keyword evidence="8" id="KW-1185">Reference proteome</keyword>
<dbReference type="Pfam" id="PF02782">
    <property type="entry name" value="FGGY_C"/>
    <property type="match status" value="1"/>
</dbReference>
<evidence type="ECO:0000256" key="4">
    <source>
        <dbReference type="RuleBase" id="RU003733"/>
    </source>
</evidence>
<comment type="similarity">
    <text evidence="1 4">Belongs to the FGGY kinase family.</text>
</comment>
<dbReference type="InterPro" id="IPR018485">
    <property type="entry name" value="FGGY_C"/>
</dbReference>
<proteinExistence type="inferred from homology"/>
<dbReference type="InterPro" id="IPR018483">
    <property type="entry name" value="Carb_kinase_FGGY_CS"/>
</dbReference>
<dbReference type="EMBL" id="AMRI01000019">
    <property type="protein sequence ID" value="EKE70959.1"/>
    <property type="molecule type" value="Genomic_DNA"/>
</dbReference>
<keyword evidence="3 4" id="KW-0418">Kinase</keyword>
<dbReference type="Proteomes" id="UP000006755">
    <property type="component" value="Unassembled WGS sequence"/>
</dbReference>
<dbReference type="eggNOG" id="COG1070">
    <property type="taxonomic scope" value="Bacteria"/>
</dbReference>
<name>K2JK68_9GAMM</name>
<dbReference type="PATRIC" id="fig|745411.4.peg.2605"/>
<dbReference type="InterPro" id="IPR018484">
    <property type="entry name" value="FGGY_N"/>
</dbReference>
<dbReference type="PROSITE" id="PS00445">
    <property type="entry name" value="FGGY_KINASES_2"/>
    <property type="match status" value="1"/>
</dbReference>
<dbReference type="InterPro" id="IPR000577">
    <property type="entry name" value="Carb_kinase_FGGY"/>
</dbReference>
<dbReference type="PANTHER" id="PTHR43095:SF5">
    <property type="entry name" value="XYLULOSE KINASE"/>
    <property type="match status" value="1"/>
</dbReference>
<dbReference type="AlphaFoldDB" id="K2JK68"/>
<dbReference type="Pfam" id="PF00370">
    <property type="entry name" value="FGGY_N"/>
    <property type="match status" value="1"/>
</dbReference>
<keyword evidence="2 4" id="KW-0808">Transferase</keyword>
<evidence type="ECO:0000256" key="1">
    <source>
        <dbReference type="ARBA" id="ARBA00009156"/>
    </source>
</evidence>
<dbReference type="SUPFAM" id="SSF53067">
    <property type="entry name" value="Actin-like ATPase domain"/>
    <property type="match status" value="2"/>
</dbReference>
<dbReference type="Gene3D" id="3.30.420.40">
    <property type="match status" value="2"/>
</dbReference>
<dbReference type="PIRSF" id="PIRSF000538">
    <property type="entry name" value="GlpK"/>
    <property type="match status" value="1"/>
</dbReference>
<feature type="domain" description="Carbohydrate kinase FGGY C-terminal" evidence="6">
    <location>
        <begin position="263"/>
        <end position="458"/>
    </location>
</feature>
<sequence>MTPSYLLALDNGTQSVRALLFDAKGQLHFKTQHILNPPFEQGPDGRAELDPERFWQALCQASRQLMAKSGVAPSDIAAVALTTQRSTVLHLDAQGVPLRPAMVWPDRRRAQHIPALPWYWRLALGAIGQLKTVRHFQREAELNWVAANQPKVHGQAAKVGLLSAWLTLRLTGQYRDSVAGQVGFLPFSYRRQRWASFWDWKWRALAVRPEQLPELVPPSGLLGCLSEDAAAQTGLPAGLPLYAAGGDKQAEVAGCGVVDPSALAISLGTTATIAGLSDRYREAVSFLPPYPSLTPGQYCLEIQLNRGFWLLRWLLAEFGQAETDAAQSQDRSPEELVEELIRAVPPGADGLVFDPHLAPGVIYPGPEARGALVGLTDSHSRAHLYRALIEGIAYALKSGLERIEQAKGQRHQLIRVAGGGSQSDTVMQILADVLGRPVSRPHTFEASGLGAAMAAAVGLGWYPNLGEAAQAMCHQGEVFWPQPAHQSAYQRLYREIYRPLYGKLRPLYRRLLNWKEDA</sequence>
<comment type="caution">
    <text evidence="7">The sequence shown here is derived from an EMBL/GenBank/DDBJ whole genome shotgun (WGS) entry which is preliminary data.</text>
</comment>
<protein>
    <submittedName>
        <fullName evidence="7">Carbohydrate kinase</fullName>
    </submittedName>
</protein>
<dbReference type="CDD" id="cd07779">
    <property type="entry name" value="ASKHA_NBD_FGGY_YgcE-like"/>
    <property type="match status" value="1"/>
</dbReference>
<accession>K2JK68</accession>
<evidence type="ECO:0000259" key="6">
    <source>
        <dbReference type="Pfam" id="PF02782"/>
    </source>
</evidence>
<dbReference type="GO" id="GO:0005975">
    <property type="term" value="P:carbohydrate metabolic process"/>
    <property type="evidence" value="ECO:0007669"/>
    <property type="project" value="InterPro"/>
</dbReference>
<dbReference type="PANTHER" id="PTHR43095">
    <property type="entry name" value="SUGAR KINASE"/>
    <property type="match status" value="1"/>
</dbReference>
<gene>
    <name evidence="7" type="ORF">B3C1_13224</name>
</gene>
<reference evidence="7 8" key="1">
    <citation type="journal article" date="2012" name="J. Bacteriol.">
        <title>Genome Sequence of Gallaecimonas xiamenensis Type Strain 3-C-1.</title>
        <authorList>
            <person name="Lai Q."/>
            <person name="Wang L."/>
            <person name="Wang W."/>
            <person name="Shao Z."/>
        </authorList>
    </citation>
    <scope>NUCLEOTIDE SEQUENCE [LARGE SCALE GENOMIC DNA]</scope>
    <source>
        <strain evidence="7 8">3-C-1</strain>
    </source>
</reference>
<dbReference type="STRING" id="745411.B3C1_13224"/>